<dbReference type="PANTHER" id="PTHR43364:SF4">
    <property type="entry name" value="NAD(P)-LINKED OXIDOREDUCTASE SUPERFAMILY PROTEIN"/>
    <property type="match status" value="1"/>
</dbReference>
<dbReference type="PANTHER" id="PTHR43364">
    <property type="entry name" value="NADH-SPECIFIC METHYLGLYOXAL REDUCTASE-RELATED"/>
    <property type="match status" value="1"/>
</dbReference>
<protein>
    <submittedName>
        <fullName evidence="3">Aldo/keto reductase</fullName>
    </submittedName>
</protein>
<evidence type="ECO:0000313" key="4">
    <source>
        <dbReference type="Proteomes" id="UP000308014"/>
    </source>
</evidence>
<dbReference type="Pfam" id="PF00248">
    <property type="entry name" value="Aldo_ket_red"/>
    <property type="match status" value="1"/>
</dbReference>
<reference evidence="3 4" key="1">
    <citation type="submission" date="2018-10" db="EMBL/GenBank/DDBJ databases">
        <title>Fifty Aureobasidium pullulans genomes reveal a recombining polyextremotolerant generalist.</title>
        <authorList>
            <person name="Gostincar C."/>
            <person name="Turk M."/>
            <person name="Zajc J."/>
            <person name="Gunde-Cimerman N."/>
        </authorList>
    </citation>
    <scope>NUCLEOTIDE SEQUENCE [LARGE SCALE GENOMIC DNA]</scope>
    <source>
        <strain evidence="3 4">EXF-11318</strain>
    </source>
</reference>
<dbReference type="Gene3D" id="3.20.20.100">
    <property type="entry name" value="NADP-dependent oxidoreductase domain"/>
    <property type="match status" value="1"/>
</dbReference>
<dbReference type="EMBL" id="QZAJ01000621">
    <property type="protein sequence ID" value="THW08323.1"/>
    <property type="molecule type" value="Genomic_DNA"/>
</dbReference>
<name>A0A4S8VAA5_AURPU</name>
<dbReference type="AlphaFoldDB" id="A0A4S8VAA5"/>
<dbReference type="InterPro" id="IPR050523">
    <property type="entry name" value="AKR_Detox_Biosynth"/>
</dbReference>
<evidence type="ECO:0000313" key="3">
    <source>
        <dbReference type="EMBL" id="THW08323.1"/>
    </source>
</evidence>
<sequence>MGRNQFEYQIPLFDVVERYYGARKTSATPQVELHCTPPPQAADSSGIPHTAARIVFTMVKLIAGLMGSSVASGSARLSGVEQLHSFLKAIKESNVHDLDTARVYNSGRSEEDLGKIPEAKDEFSIATKAPGFSPGSLAFDNIINNCAASLAALKQERLDLYYLHGPDRSTPLVESLRAINQLFQEGKLAAFGISNYHATEVEEILRLCAKHGFVRPSIYQGGYNPLLRAADKELFPLLRRYNISFYAYSPLAGGFFSRPIAELRNPPSGSRMEQMHVFSIMYVNDLSLAMHEQLSQACKKEGLALKEATLRWMMHHSMLGADDGIIIGASTPEQLRENVRACGGGPLPSSMVELFEDIWRRFHGAGYSQHYSIPL</sequence>
<organism evidence="3 4">
    <name type="scientific">Aureobasidium pullulans</name>
    <name type="common">Black yeast</name>
    <name type="synonym">Pullularia pullulans</name>
    <dbReference type="NCBI Taxonomy" id="5580"/>
    <lineage>
        <taxon>Eukaryota</taxon>
        <taxon>Fungi</taxon>
        <taxon>Dikarya</taxon>
        <taxon>Ascomycota</taxon>
        <taxon>Pezizomycotina</taxon>
        <taxon>Dothideomycetes</taxon>
        <taxon>Dothideomycetidae</taxon>
        <taxon>Dothideales</taxon>
        <taxon>Saccotheciaceae</taxon>
        <taxon>Aureobasidium</taxon>
    </lineage>
</organism>
<dbReference type="GO" id="GO:0016491">
    <property type="term" value="F:oxidoreductase activity"/>
    <property type="evidence" value="ECO:0007669"/>
    <property type="project" value="UniProtKB-KW"/>
</dbReference>
<keyword evidence="1" id="KW-0560">Oxidoreductase</keyword>
<evidence type="ECO:0000259" key="2">
    <source>
        <dbReference type="Pfam" id="PF00248"/>
    </source>
</evidence>
<accession>A0A4S8VAA5</accession>
<dbReference type="Proteomes" id="UP000308014">
    <property type="component" value="Unassembled WGS sequence"/>
</dbReference>
<dbReference type="SUPFAM" id="SSF51430">
    <property type="entry name" value="NAD(P)-linked oxidoreductase"/>
    <property type="match status" value="1"/>
</dbReference>
<gene>
    <name evidence="3" type="ORF">D6D24_09306</name>
</gene>
<comment type="caution">
    <text evidence="3">The sequence shown here is derived from an EMBL/GenBank/DDBJ whole genome shotgun (WGS) entry which is preliminary data.</text>
</comment>
<dbReference type="InterPro" id="IPR023210">
    <property type="entry name" value="NADP_OxRdtase_dom"/>
</dbReference>
<feature type="domain" description="NADP-dependent oxidoreductase" evidence="2">
    <location>
        <begin position="83"/>
        <end position="359"/>
    </location>
</feature>
<proteinExistence type="predicted"/>
<dbReference type="InterPro" id="IPR036812">
    <property type="entry name" value="NAD(P)_OxRdtase_dom_sf"/>
</dbReference>
<dbReference type="CDD" id="cd19075">
    <property type="entry name" value="AKR_AKR7A1-5"/>
    <property type="match status" value="1"/>
</dbReference>
<evidence type="ECO:0000256" key="1">
    <source>
        <dbReference type="ARBA" id="ARBA00023002"/>
    </source>
</evidence>